<feature type="domain" description="Methanolan biosynthesis EpsI" evidence="9">
    <location>
        <begin position="302"/>
        <end position="504"/>
    </location>
</feature>
<evidence type="ECO:0000259" key="9">
    <source>
        <dbReference type="Pfam" id="PF11984"/>
    </source>
</evidence>
<dbReference type="InterPro" id="IPR013426">
    <property type="entry name" value="EpsH-like"/>
</dbReference>
<dbReference type="InterPro" id="IPR026392">
    <property type="entry name" value="Exo/Archaeosortase_dom"/>
</dbReference>
<feature type="transmembrane region" description="Helical" evidence="8">
    <location>
        <begin position="199"/>
        <end position="229"/>
    </location>
</feature>
<keyword evidence="7 8" id="KW-0472">Membrane</keyword>
<comment type="subcellular location">
    <subcellularLocation>
        <location evidence="1">Cell membrane</location>
        <topology evidence="1">Multi-pass membrane protein</topology>
    </subcellularLocation>
</comment>
<evidence type="ECO:0000256" key="2">
    <source>
        <dbReference type="ARBA" id="ARBA00022475"/>
    </source>
</evidence>
<dbReference type="GO" id="GO:0005886">
    <property type="term" value="C:plasma membrane"/>
    <property type="evidence" value="ECO:0007669"/>
    <property type="project" value="UniProtKB-SubCell"/>
</dbReference>
<evidence type="ECO:0000256" key="3">
    <source>
        <dbReference type="ARBA" id="ARBA00022670"/>
    </source>
</evidence>
<feature type="transmembrane region" description="Helical" evidence="8">
    <location>
        <begin position="241"/>
        <end position="261"/>
    </location>
</feature>
<dbReference type="GO" id="GO:0008233">
    <property type="term" value="F:peptidase activity"/>
    <property type="evidence" value="ECO:0007669"/>
    <property type="project" value="UniProtKB-KW"/>
</dbReference>
<feature type="transmembrane region" description="Helical" evidence="8">
    <location>
        <begin position="81"/>
        <end position="101"/>
    </location>
</feature>
<dbReference type="AlphaFoldDB" id="A0A1X9NE74"/>
<keyword evidence="2" id="KW-1003">Cell membrane</keyword>
<evidence type="ECO:0000256" key="1">
    <source>
        <dbReference type="ARBA" id="ARBA00004651"/>
    </source>
</evidence>
<keyword evidence="11" id="KW-1185">Reference proteome</keyword>
<evidence type="ECO:0000256" key="5">
    <source>
        <dbReference type="ARBA" id="ARBA00022801"/>
    </source>
</evidence>
<evidence type="ECO:0000313" key="11">
    <source>
        <dbReference type="Proteomes" id="UP000193450"/>
    </source>
</evidence>
<dbReference type="GO" id="GO:0006508">
    <property type="term" value="P:proteolysis"/>
    <property type="evidence" value="ECO:0007669"/>
    <property type="project" value="UniProtKB-KW"/>
</dbReference>
<evidence type="ECO:0000313" key="10">
    <source>
        <dbReference type="EMBL" id="ARN76338.1"/>
    </source>
</evidence>
<keyword evidence="6 8" id="KW-1133">Transmembrane helix</keyword>
<feature type="transmembrane region" description="Helical" evidence="8">
    <location>
        <begin position="57"/>
        <end position="75"/>
    </location>
</feature>
<gene>
    <name evidence="10" type="ORF">BST96_08185</name>
</gene>
<feature type="transmembrane region" description="Helical" evidence="8">
    <location>
        <begin position="176"/>
        <end position="193"/>
    </location>
</feature>
<name>A0A1X9NE74_9GAMM</name>
<evidence type="ECO:0000256" key="6">
    <source>
        <dbReference type="ARBA" id="ARBA00022989"/>
    </source>
</evidence>
<reference evidence="10 11" key="1">
    <citation type="submission" date="2016-11" db="EMBL/GenBank/DDBJ databases">
        <title>Trade-off between light-utilization and light-protection in marine flavobacteria.</title>
        <authorList>
            <person name="Kumagai Y."/>
        </authorList>
    </citation>
    <scope>NUCLEOTIDE SEQUENCE [LARGE SCALE GENOMIC DNA]</scope>
    <source>
        <strain evidence="10 11">NBRC 107125</strain>
    </source>
</reference>
<dbReference type="STRING" id="716816.BST96_08185"/>
<accession>A0A1X9NE74</accession>
<keyword evidence="5" id="KW-0378">Hydrolase</keyword>
<dbReference type="NCBIfam" id="TIGR02602">
    <property type="entry name" value="8TM_EpsH"/>
    <property type="match status" value="1"/>
</dbReference>
<evidence type="ECO:0000256" key="7">
    <source>
        <dbReference type="ARBA" id="ARBA00023136"/>
    </source>
</evidence>
<dbReference type="EMBL" id="CP019343">
    <property type="protein sequence ID" value="ARN76338.1"/>
    <property type="molecule type" value="Genomic_DNA"/>
</dbReference>
<dbReference type="InterPro" id="IPR026491">
    <property type="entry name" value="ExosortD_VPLPA"/>
</dbReference>
<protein>
    <recommendedName>
        <fullName evidence="9">Methanolan biosynthesis EpsI domain-containing protein</fullName>
    </recommendedName>
</protein>
<keyword evidence="3" id="KW-0645">Protease</keyword>
<dbReference type="NCBIfam" id="TIGR02914">
    <property type="entry name" value="EpsI_fam"/>
    <property type="match status" value="1"/>
</dbReference>
<dbReference type="NCBIfam" id="TIGR04178">
    <property type="entry name" value="exo_archaeo"/>
    <property type="match status" value="1"/>
</dbReference>
<proteinExistence type="predicted"/>
<evidence type="ECO:0000256" key="4">
    <source>
        <dbReference type="ARBA" id="ARBA00022692"/>
    </source>
</evidence>
<dbReference type="Pfam" id="PF11984">
    <property type="entry name" value="DUF3485"/>
    <property type="match status" value="1"/>
</dbReference>
<dbReference type="KEGG" id="osg:BST96_08185"/>
<dbReference type="Proteomes" id="UP000193450">
    <property type="component" value="Chromosome"/>
</dbReference>
<dbReference type="InterPro" id="IPR014263">
    <property type="entry name" value="Methanolan_biosynth_EpsI"/>
</dbReference>
<evidence type="ECO:0000256" key="8">
    <source>
        <dbReference type="SAM" id="Phobius"/>
    </source>
</evidence>
<dbReference type="Pfam" id="PF09721">
    <property type="entry name" value="Exosortase_EpsH"/>
    <property type="match status" value="1"/>
</dbReference>
<sequence>MFLLALGALSFVFYDGLSYMVEIWGTSEEYSHGYMIPMVALYLIWKKQWEVKESMTTGAWISVPILMFGLVLFLVGELSSLYTIIQYAFLVCFFAIILAFIGLKSFKILLPAITYLVFMIPLPVFLYNSLSAELQLISSAIGVAVVRAFDISVYLEGNVIDLGVYQLQVVEACSGLRYLFPLMSFGYLIAFLYKGPMWIRAILFLSTIPITVLMNSFRIGVIGVTVEYWGIEMAEGFLHDFEGWVIFVGCLGVLVLEVWFFQWLRKGDGSLIDNLDLDLPEETLSMSDLNFTRQTQKPLIACLGLMLMASLALPMLESRQEEQLERTSFSQFPLYNKSWNGREDSLEESVLDALKLTDYFIANYTSKKKDARLNFYVAYYSSQRKGSSIHSPRSCIPGGGWKITGLREHTIDSVISREGKPLNVNRILIQKDGFAQIVYYWFEQRHRNVTNEYLAKWFIFWDSLTMNRTDGALVRVTVPVPDIADIDVYEEQATQFVIDFYPELIKHLPEA</sequence>
<organism evidence="10 11">
    <name type="scientific">Oceanicoccus sagamiensis</name>
    <dbReference type="NCBI Taxonomy" id="716816"/>
    <lineage>
        <taxon>Bacteria</taxon>
        <taxon>Pseudomonadati</taxon>
        <taxon>Pseudomonadota</taxon>
        <taxon>Gammaproteobacteria</taxon>
        <taxon>Cellvibrionales</taxon>
        <taxon>Spongiibacteraceae</taxon>
        <taxon>Oceanicoccus</taxon>
    </lineage>
</organism>
<keyword evidence="4 8" id="KW-0812">Transmembrane</keyword>
<feature type="transmembrane region" description="Helical" evidence="8">
    <location>
        <begin position="108"/>
        <end position="130"/>
    </location>
</feature>
<dbReference type="InterPro" id="IPR019127">
    <property type="entry name" value="Exosortase"/>
</dbReference>
<dbReference type="NCBIfam" id="TIGR04152">
    <property type="entry name" value="exosort_VPLPA"/>
    <property type="match status" value="1"/>
</dbReference>